<protein>
    <submittedName>
        <fullName evidence="1">Uncharacterized protein</fullName>
    </submittedName>
</protein>
<evidence type="ECO:0000313" key="1">
    <source>
        <dbReference type="EMBL" id="KAH3770636.1"/>
    </source>
</evidence>
<sequence length="58" mass="6730">MPHTQINSQTLDTQTTECLLQTWDVIAFLIPIINITCKQRIINKTCIQLCERSKGQRQ</sequence>
<dbReference type="EMBL" id="JAIWYP010000009">
    <property type="protein sequence ID" value="KAH3770636.1"/>
    <property type="molecule type" value="Genomic_DNA"/>
</dbReference>
<comment type="caution">
    <text evidence="1">The sequence shown here is derived from an EMBL/GenBank/DDBJ whole genome shotgun (WGS) entry which is preliminary data.</text>
</comment>
<accession>A0A9D4E198</accession>
<reference evidence="1" key="1">
    <citation type="journal article" date="2019" name="bioRxiv">
        <title>The Genome of the Zebra Mussel, Dreissena polymorpha: A Resource for Invasive Species Research.</title>
        <authorList>
            <person name="McCartney M.A."/>
            <person name="Auch B."/>
            <person name="Kono T."/>
            <person name="Mallez S."/>
            <person name="Zhang Y."/>
            <person name="Obille A."/>
            <person name="Becker A."/>
            <person name="Abrahante J.E."/>
            <person name="Garbe J."/>
            <person name="Badalamenti J.P."/>
            <person name="Herman A."/>
            <person name="Mangelson H."/>
            <person name="Liachko I."/>
            <person name="Sullivan S."/>
            <person name="Sone E.D."/>
            <person name="Koren S."/>
            <person name="Silverstein K.A.T."/>
            <person name="Beckman K.B."/>
            <person name="Gohl D.M."/>
        </authorList>
    </citation>
    <scope>NUCLEOTIDE SEQUENCE</scope>
    <source>
        <strain evidence="1">Duluth1</strain>
        <tissue evidence="1">Whole animal</tissue>
    </source>
</reference>
<organism evidence="1 2">
    <name type="scientific">Dreissena polymorpha</name>
    <name type="common">Zebra mussel</name>
    <name type="synonym">Mytilus polymorpha</name>
    <dbReference type="NCBI Taxonomy" id="45954"/>
    <lineage>
        <taxon>Eukaryota</taxon>
        <taxon>Metazoa</taxon>
        <taxon>Spiralia</taxon>
        <taxon>Lophotrochozoa</taxon>
        <taxon>Mollusca</taxon>
        <taxon>Bivalvia</taxon>
        <taxon>Autobranchia</taxon>
        <taxon>Heteroconchia</taxon>
        <taxon>Euheterodonta</taxon>
        <taxon>Imparidentia</taxon>
        <taxon>Neoheterodontei</taxon>
        <taxon>Myida</taxon>
        <taxon>Dreissenoidea</taxon>
        <taxon>Dreissenidae</taxon>
        <taxon>Dreissena</taxon>
    </lineage>
</organism>
<dbReference type="AlphaFoldDB" id="A0A9D4E198"/>
<gene>
    <name evidence="1" type="ORF">DPMN_171928</name>
</gene>
<keyword evidence="2" id="KW-1185">Reference proteome</keyword>
<proteinExistence type="predicted"/>
<name>A0A9D4E198_DREPO</name>
<reference evidence="1" key="2">
    <citation type="submission" date="2020-11" db="EMBL/GenBank/DDBJ databases">
        <authorList>
            <person name="McCartney M.A."/>
            <person name="Auch B."/>
            <person name="Kono T."/>
            <person name="Mallez S."/>
            <person name="Becker A."/>
            <person name="Gohl D.M."/>
            <person name="Silverstein K.A.T."/>
            <person name="Koren S."/>
            <person name="Bechman K.B."/>
            <person name="Herman A."/>
            <person name="Abrahante J.E."/>
            <person name="Garbe J."/>
        </authorList>
    </citation>
    <scope>NUCLEOTIDE SEQUENCE</scope>
    <source>
        <strain evidence="1">Duluth1</strain>
        <tissue evidence="1">Whole animal</tissue>
    </source>
</reference>
<evidence type="ECO:0000313" key="2">
    <source>
        <dbReference type="Proteomes" id="UP000828390"/>
    </source>
</evidence>
<dbReference type="Proteomes" id="UP000828390">
    <property type="component" value="Unassembled WGS sequence"/>
</dbReference>